<evidence type="ECO:0000313" key="1">
    <source>
        <dbReference type="EMBL" id="RTQ33326.1"/>
    </source>
</evidence>
<dbReference type="OrthoDB" id="5294965at2"/>
<organism evidence="1 2">
    <name type="scientific">Variovorax gossypii</name>
    <dbReference type="NCBI Taxonomy" id="1679495"/>
    <lineage>
        <taxon>Bacteria</taxon>
        <taxon>Pseudomonadati</taxon>
        <taxon>Pseudomonadota</taxon>
        <taxon>Betaproteobacteria</taxon>
        <taxon>Burkholderiales</taxon>
        <taxon>Comamonadaceae</taxon>
        <taxon>Variovorax</taxon>
    </lineage>
</organism>
<dbReference type="AlphaFoldDB" id="A0A431TIS2"/>
<dbReference type="SUPFAM" id="SSF51197">
    <property type="entry name" value="Clavaminate synthase-like"/>
    <property type="match status" value="1"/>
</dbReference>
<reference evidence="1 2" key="1">
    <citation type="submission" date="2018-12" db="EMBL/GenBank/DDBJ databases">
        <title>The genome of Variovorax gossypii DSM 100435.</title>
        <authorList>
            <person name="Gao J."/>
            <person name="Sun J."/>
        </authorList>
    </citation>
    <scope>NUCLEOTIDE SEQUENCE [LARGE SCALE GENOMIC DNA]</scope>
    <source>
        <strain evidence="1 2">DSM 100435</strain>
    </source>
</reference>
<comment type="caution">
    <text evidence="1">The sequence shown here is derived from an EMBL/GenBank/DDBJ whole genome shotgun (WGS) entry which is preliminary data.</text>
</comment>
<dbReference type="InterPro" id="IPR008775">
    <property type="entry name" value="Phytyl_CoA_dOase-like"/>
</dbReference>
<keyword evidence="2" id="KW-1185">Reference proteome</keyword>
<evidence type="ECO:0000313" key="2">
    <source>
        <dbReference type="Proteomes" id="UP000267418"/>
    </source>
</evidence>
<protein>
    <recommendedName>
        <fullName evidence="3">Phytanoyl-CoA dioxygenase</fullName>
    </recommendedName>
</protein>
<dbReference type="EMBL" id="RXOE01000004">
    <property type="protein sequence ID" value="RTQ33326.1"/>
    <property type="molecule type" value="Genomic_DNA"/>
</dbReference>
<dbReference type="Gene3D" id="2.60.120.620">
    <property type="entry name" value="q2cbj1_9rhob like domain"/>
    <property type="match status" value="1"/>
</dbReference>
<accession>A0A431TIS2</accession>
<dbReference type="GO" id="GO:0016706">
    <property type="term" value="F:2-oxoglutarate-dependent dioxygenase activity"/>
    <property type="evidence" value="ECO:0007669"/>
    <property type="project" value="UniProtKB-ARBA"/>
</dbReference>
<sequence>MNQFQKSFFIDSGHQRLEGFHSKKAVAGIRGKLLDEFKRLSSQRGGQGSASSLQKLPVFQQIGKLSALVKVPGLHETLANAELIDYITRLGGRAPSSVQETQLLLSPLNQGASTLENLNWHVDIAANPKGPLPGIQAFFLIDDVAPGGGATLALAGSHRVDTQGMPTSSRLREVLKTPGDLKRNLDQLGIEIIEMSGRAGDVFLMDMRVLHTPSVNSTKNVRMMATTRFFFDGPSR</sequence>
<gene>
    <name evidence="1" type="ORF">EJP69_17535</name>
</gene>
<name>A0A431TIS2_9BURK</name>
<proteinExistence type="predicted"/>
<dbReference type="Proteomes" id="UP000267418">
    <property type="component" value="Unassembled WGS sequence"/>
</dbReference>
<dbReference type="RefSeq" id="WP_126471766.1">
    <property type="nucleotide sequence ID" value="NZ_RXOE01000004.1"/>
</dbReference>
<dbReference type="Pfam" id="PF05721">
    <property type="entry name" value="PhyH"/>
    <property type="match status" value="1"/>
</dbReference>
<evidence type="ECO:0008006" key="3">
    <source>
        <dbReference type="Google" id="ProtNLM"/>
    </source>
</evidence>